<accession>A0AAU7LEH8</accession>
<name>A0AAU7LEH8_9BURK</name>
<dbReference type="KEGG" id="achh:ABFG95_06155"/>
<sequence length="151" mass="16788">MNTVQVAVESKWADSAHCKSESISQDLIRLVLVKRQNPAARCIFLLAGSATKLTSVLDLPPFTKSSKKNIGLRANLTETRITFDRERPTHMAAFSEAIRDWREVSNIPASFVAKSYGLHPNQTDAGTVRFQAIAWEVTEVCEKDLKGANAW</sequence>
<evidence type="ECO:0000313" key="1">
    <source>
        <dbReference type="EMBL" id="XBP00057.1"/>
    </source>
</evidence>
<dbReference type="RefSeq" id="WP_348995594.1">
    <property type="nucleotide sequence ID" value="NZ_CP157584.1"/>
</dbReference>
<reference evidence="1" key="1">
    <citation type="submission" date="2024-05" db="EMBL/GenBank/DDBJ databases">
        <title>Transcriptome analysis of the degradation process of organic nitrogen by two heterotrophic nitrifying and aerobic denitrifying bacteria, Achromobacter sp. HNDS-1 and Enterobacter sp. HNDS-6.</title>
        <authorList>
            <person name="Huang Y."/>
        </authorList>
    </citation>
    <scope>NUCLEOTIDE SEQUENCE</scope>
    <source>
        <strain evidence="1">HNDS-1</strain>
    </source>
</reference>
<dbReference type="AlphaFoldDB" id="A0AAU7LEH8"/>
<gene>
    <name evidence="1" type="ORF">ABFG95_06155</name>
</gene>
<organism evidence="1">
    <name type="scientific">Achromobacter sp. HNDS-1</name>
    <dbReference type="NCBI Taxonomy" id="3151598"/>
    <lineage>
        <taxon>Bacteria</taxon>
        <taxon>Pseudomonadati</taxon>
        <taxon>Pseudomonadota</taxon>
        <taxon>Betaproteobacteria</taxon>
        <taxon>Burkholderiales</taxon>
        <taxon>Alcaligenaceae</taxon>
        <taxon>Achromobacter</taxon>
    </lineage>
</organism>
<dbReference type="EMBL" id="CP157584">
    <property type="protein sequence ID" value="XBP00057.1"/>
    <property type="molecule type" value="Genomic_DNA"/>
</dbReference>
<protein>
    <submittedName>
        <fullName evidence="1">Uncharacterized protein</fullName>
    </submittedName>
</protein>
<proteinExistence type="predicted"/>